<sequence length="171" mass="19907">LSLFKDLPLHRWKPTTKDFQLLRNWLLNDALDSVRHQLTVTVLTRLNWTLEDNPKRPFLTTSFHQQTALLLTEVVAVHGRLPVPSAVPVLASNFLADSVQFLASFSRSWNSSSLVQWAWHLALKLRLHTFDCFPDHLMWILHHPQQAFRNVRQLQDDPQLSILRQPQPTPL</sequence>
<dbReference type="InterPro" id="IPR051436">
    <property type="entry name" value="Autophagy-related_EPG5"/>
</dbReference>
<keyword evidence="2" id="KW-1185">Reference proteome</keyword>
<dbReference type="PANTHER" id="PTHR31139">
    <property type="entry name" value="ECTOPIC P GRANULES PROTEIN 5 HOMOLOG"/>
    <property type="match status" value="1"/>
</dbReference>
<name>A0A162D158_9CRUS</name>
<dbReference type="OrthoDB" id="75419at2759"/>
<dbReference type="Proteomes" id="UP000076858">
    <property type="component" value="Unassembled WGS sequence"/>
</dbReference>
<dbReference type="EMBL" id="LRGB01005462">
    <property type="protein sequence ID" value="KZS02044.1"/>
    <property type="molecule type" value="Genomic_DNA"/>
</dbReference>
<feature type="non-terminal residue" evidence="1">
    <location>
        <position position="171"/>
    </location>
</feature>
<evidence type="ECO:0000313" key="2">
    <source>
        <dbReference type="Proteomes" id="UP000076858"/>
    </source>
</evidence>
<gene>
    <name evidence="1" type="ORF">APZ42_001070</name>
</gene>
<feature type="non-terminal residue" evidence="1">
    <location>
        <position position="1"/>
    </location>
</feature>
<dbReference type="GO" id="GO:0097352">
    <property type="term" value="P:autophagosome maturation"/>
    <property type="evidence" value="ECO:0007669"/>
    <property type="project" value="TreeGrafter"/>
</dbReference>
<reference evidence="1 2" key="1">
    <citation type="submission" date="2016-03" db="EMBL/GenBank/DDBJ databases">
        <title>EvidentialGene: Evidence-directed Construction of Genes on Genomes.</title>
        <authorList>
            <person name="Gilbert D.G."/>
            <person name="Choi J.-H."/>
            <person name="Mockaitis K."/>
            <person name="Colbourne J."/>
            <person name="Pfrender M."/>
        </authorList>
    </citation>
    <scope>NUCLEOTIDE SEQUENCE [LARGE SCALE GENOMIC DNA]</scope>
    <source>
        <strain evidence="1 2">Xinb3</strain>
        <tissue evidence="1">Complete organism</tissue>
    </source>
</reference>
<evidence type="ECO:0000313" key="1">
    <source>
        <dbReference type="EMBL" id="KZS02044.1"/>
    </source>
</evidence>
<dbReference type="PANTHER" id="PTHR31139:SF4">
    <property type="entry name" value="ECTOPIC P GRANULES PROTEIN 5 HOMOLOG"/>
    <property type="match status" value="1"/>
</dbReference>
<dbReference type="STRING" id="35525.A0A162D158"/>
<dbReference type="GO" id="GO:0005737">
    <property type="term" value="C:cytoplasm"/>
    <property type="evidence" value="ECO:0007669"/>
    <property type="project" value="TreeGrafter"/>
</dbReference>
<organism evidence="1 2">
    <name type="scientific">Daphnia magna</name>
    <dbReference type="NCBI Taxonomy" id="35525"/>
    <lineage>
        <taxon>Eukaryota</taxon>
        <taxon>Metazoa</taxon>
        <taxon>Ecdysozoa</taxon>
        <taxon>Arthropoda</taxon>
        <taxon>Crustacea</taxon>
        <taxon>Branchiopoda</taxon>
        <taxon>Diplostraca</taxon>
        <taxon>Cladocera</taxon>
        <taxon>Anomopoda</taxon>
        <taxon>Daphniidae</taxon>
        <taxon>Daphnia</taxon>
    </lineage>
</organism>
<accession>A0A162D158</accession>
<comment type="caution">
    <text evidence="1">The sequence shown here is derived from an EMBL/GenBank/DDBJ whole genome shotgun (WGS) entry which is preliminary data.</text>
</comment>
<dbReference type="AlphaFoldDB" id="A0A162D158"/>
<proteinExistence type="predicted"/>
<protein>
    <submittedName>
        <fullName evidence="1">Ectopic P granules protein 5</fullName>
    </submittedName>
</protein>